<dbReference type="AlphaFoldDB" id="A0A495IL68"/>
<dbReference type="PANTHER" id="PTHR35145:SF1">
    <property type="entry name" value="CYTOPLASMIC PROTEIN"/>
    <property type="match status" value="1"/>
</dbReference>
<dbReference type="OrthoDB" id="3194910at2"/>
<dbReference type="Proteomes" id="UP000280008">
    <property type="component" value="Unassembled WGS sequence"/>
</dbReference>
<dbReference type="InterPro" id="IPR007351">
    <property type="entry name" value="YjbR"/>
</dbReference>
<dbReference type="InterPro" id="IPR058532">
    <property type="entry name" value="YjbR/MT2646/Rv2570-like"/>
</dbReference>
<organism evidence="1 2">
    <name type="scientific">Frondihabitans australicus</name>
    <dbReference type="NCBI Taxonomy" id="386892"/>
    <lineage>
        <taxon>Bacteria</taxon>
        <taxon>Bacillati</taxon>
        <taxon>Actinomycetota</taxon>
        <taxon>Actinomycetes</taxon>
        <taxon>Micrococcales</taxon>
        <taxon>Microbacteriaceae</taxon>
        <taxon>Frondihabitans</taxon>
    </lineage>
</organism>
<dbReference type="InterPro" id="IPR038056">
    <property type="entry name" value="YjbR-like_sf"/>
</dbReference>
<name>A0A495IL68_9MICO</name>
<protein>
    <submittedName>
        <fullName evidence="1">Putative DNA-binding protein (MmcQ/YjbR family)</fullName>
    </submittedName>
</protein>
<evidence type="ECO:0000313" key="2">
    <source>
        <dbReference type="Proteomes" id="UP000280008"/>
    </source>
</evidence>
<dbReference type="SUPFAM" id="SSF142906">
    <property type="entry name" value="YjbR-like"/>
    <property type="match status" value="1"/>
</dbReference>
<reference evidence="1 2" key="1">
    <citation type="submission" date="2018-10" db="EMBL/GenBank/DDBJ databases">
        <title>Sequencing the genomes of 1000 actinobacteria strains.</title>
        <authorList>
            <person name="Klenk H.-P."/>
        </authorList>
    </citation>
    <scope>NUCLEOTIDE SEQUENCE [LARGE SCALE GENOMIC DNA]</scope>
    <source>
        <strain evidence="1 2">DSM 17894</strain>
    </source>
</reference>
<comment type="caution">
    <text evidence="1">The sequence shown here is derived from an EMBL/GenBank/DDBJ whole genome shotgun (WGS) entry which is preliminary data.</text>
</comment>
<dbReference type="EMBL" id="RBKS01000001">
    <property type="protein sequence ID" value="RKR76021.1"/>
    <property type="molecule type" value="Genomic_DNA"/>
</dbReference>
<keyword evidence="1" id="KW-0238">DNA-binding</keyword>
<evidence type="ECO:0000313" key="1">
    <source>
        <dbReference type="EMBL" id="RKR76021.1"/>
    </source>
</evidence>
<dbReference type="Pfam" id="PF04237">
    <property type="entry name" value="YjbR"/>
    <property type="match status" value="1"/>
</dbReference>
<dbReference type="GO" id="GO:0003677">
    <property type="term" value="F:DNA binding"/>
    <property type="evidence" value="ECO:0007669"/>
    <property type="project" value="UniProtKB-KW"/>
</dbReference>
<accession>A0A495IL68</accession>
<keyword evidence="2" id="KW-1185">Reference proteome</keyword>
<proteinExistence type="predicted"/>
<gene>
    <name evidence="1" type="ORF">C8E83_3185</name>
</gene>
<dbReference type="Gene3D" id="3.90.1150.30">
    <property type="match status" value="1"/>
</dbReference>
<sequence length="115" mass="12761">MNDDEALEFCQNLPSAELTHPFGFETAVMKVRGRVFAILPLHSEVASITLKSEPADAEALVREHAAVTPGYHMNKRHWITVTLDGSLPDGLDEELIRESYRLVIAALPKARRPVA</sequence>
<dbReference type="PANTHER" id="PTHR35145">
    <property type="entry name" value="CYTOPLASMIC PROTEIN-RELATED"/>
    <property type="match status" value="1"/>
</dbReference>